<feature type="region of interest" description="Disordered" evidence="1">
    <location>
        <begin position="350"/>
        <end position="369"/>
    </location>
</feature>
<organism evidence="2 3">
    <name type="scientific">Rhodonia placenta</name>
    <dbReference type="NCBI Taxonomy" id="104341"/>
    <lineage>
        <taxon>Eukaryota</taxon>
        <taxon>Fungi</taxon>
        <taxon>Dikarya</taxon>
        <taxon>Basidiomycota</taxon>
        <taxon>Agaricomycotina</taxon>
        <taxon>Agaricomycetes</taxon>
        <taxon>Polyporales</taxon>
        <taxon>Adustoporiaceae</taxon>
        <taxon>Rhodonia</taxon>
    </lineage>
</organism>
<evidence type="ECO:0000256" key="1">
    <source>
        <dbReference type="SAM" id="MobiDB-lite"/>
    </source>
</evidence>
<feature type="compositionally biased region" description="Basic and acidic residues" evidence="1">
    <location>
        <begin position="95"/>
        <end position="104"/>
    </location>
</feature>
<feature type="compositionally biased region" description="Pro residues" evidence="1">
    <location>
        <begin position="859"/>
        <end position="868"/>
    </location>
</feature>
<sequence>MTDTSFRGQPGSYACVADKFDASVPWVCPIQRTCGGRWAAAVKTAKVSVLSFLSIQSAYEANQVLVHGAGRGARGAEMGGSTARQTRGPWTRSAAARDTKRRSDPAWIRVPKAAIPPPHATECAAAGSRTSSCSDKVRPRRRVETLSDVSSWSTRRQPRVPAEGGRAGSSASAVCIKSELRPGIEGAYCYALGKGCKWNLLASYDTSTHQIILLRSRDPGVKVYGERKVSHDLEDCERLTAGGGSVEESNFASSTTHSRPKRTLPRGPARAQRFQRIWAMTTTRLALGVAGRKRREQIPSGRALDGDRRAAIGRATAKGGTAERSIEANPDELDAKLELLSQLCLTESPRHSRKPSFVDEPHARDNPSKPSYVEEHWLNADYSWVSDAAHDSAVDLSTALADEEDGAHLYDPTFFSDPRTPTSETHGAFASHPRAYGEKDKANALLGRCPLGSGNVHRAKCGWGKADYPNSAHFGSEKDHLYTHWQMPLPEIPRPSLVRAGVPDAPPPSPRTASAPFFTSRTPPRSPPRSPLQTAFSPSPPRTAPTTPSATPPTSPRISSSPPRSPKAHTFPRGPQRASQPDARPCPPDSRPQVPQRHATFPSISSTLENLGERTSPTEKRSGMYVADPSMAADGAPRLRSASASIGRSNGETIKPVLAGGSQSPQRKQRPTLPTLSTSSSSPQLRTFPGLASASTASSSYMSSESPVTLVGSPIVKAPAALEAFPSDSLDDEAAQPSSRWSLDSVASRPAPSSVRTPAEPTGTQPQASAGRKRDRLLSFITRGRSGSLGKAPALPNSPPPPPQDVLDIRCPEPSFEMVTPRPSLSVQSPLQAPSAISVAASSSSSSSAGSSRSSLPTPAEPMPPRLPPKFSDPFASAPDTEPFISRRSVSHRHSGAPSLLPPFQLPPRSEDADYDRPPTPGSPPLEPTLPPPSPGTPSPSFYLPPRQDSSFLSSLGIKRVKRRQKKLVISNVQPTWRDDNPNEPEQERRERVCRVHGQVYIKDVGRVNLSWHYLN</sequence>
<feature type="compositionally biased region" description="Polar residues" evidence="1">
    <location>
        <begin position="247"/>
        <end position="257"/>
    </location>
</feature>
<feature type="region of interest" description="Disordered" evidence="1">
    <location>
        <begin position="72"/>
        <end position="105"/>
    </location>
</feature>
<feature type="compositionally biased region" description="Low complexity" evidence="1">
    <location>
        <begin position="511"/>
        <end position="523"/>
    </location>
</feature>
<gene>
    <name evidence="2" type="ORF">IEO21_01961</name>
</gene>
<feature type="compositionally biased region" description="Polar residues" evidence="1">
    <location>
        <begin position="823"/>
        <end position="832"/>
    </location>
</feature>
<evidence type="ECO:0000313" key="2">
    <source>
        <dbReference type="EMBL" id="KAF9819696.1"/>
    </source>
</evidence>
<name>A0A8H7P8V9_9APHY</name>
<evidence type="ECO:0000313" key="3">
    <source>
        <dbReference type="Proteomes" id="UP000639403"/>
    </source>
</evidence>
<dbReference type="AlphaFoldDB" id="A0A8H7P8V9"/>
<feature type="compositionally biased region" description="Basic and acidic residues" evidence="1">
    <location>
        <begin position="356"/>
        <end position="369"/>
    </location>
</feature>
<feature type="region of interest" description="Disordered" evidence="1">
    <location>
        <begin position="119"/>
        <end position="167"/>
    </location>
</feature>
<protein>
    <submittedName>
        <fullName evidence="2">Uncharacterized protein</fullName>
    </submittedName>
</protein>
<comment type="caution">
    <text evidence="2">The sequence shown here is derived from an EMBL/GenBank/DDBJ whole genome shotgun (WGS) entry which is preliminary data.</text>
</comment>
<feature type="compositionally biased region" description="Low complexity" evidence="1">
    <location>
        <begin position="833"/>
        <end position="855"/>
    </location>
</feature>
<dbReference type="EMBL" id="JADOXO010000016">
    <property type="protein sequence ID" value="KAF9819696.1"/>
    <property type="molecule type" value="Genomic_DNA"/>
</dbReference>
<reference evidence="2" key="1">
    <citation type="submission" date="2020-11" db="EMBL/GenBank/DDBJ databases">
        <authorList>
            <person name="Koelle M."/>
            <person name="Horta M.A.C."/>
            <person name="Nowrousian M."/>
            <person name="Ohm R.A."/>
            <person name="Benz P."/>
            <person name="Pilgard A."/>
        </authorList>
    </citation>
    <scope>NUCLEOTIDE SEQUENCE</scope>
    <source>
        <strain evidence="2">FPRL280</strain>
    </source>
</reference>
<feature type="region of interest" description="Disordered" evidence="1">
    <location>
        <begin position="727"/>
        <end position="948"/>
    </location>
</feature>
<accession>A0A8H7P8V9</accession>
<proteinExistence type="predicted"/>
<feature type="compositionally biased region" description="Pro residues" evidence="1">
    <location>
        <begin position="918"/>
        <end position="938"/>
    </location>
</feature>
<dbReference type="Proteomes" id="UP000639403">
    <property type="component" value="Unassembled WGS sequence"/>
</dbReference>
<reference evidence="2" key="2">
    <citation type="journal article" name="Front. Microbiol.">
        <title>Degradative Capacity of Two Strains of Rhodonia placenta: From Phenotype to Genotype.</title>
        <authorList>
            <person name="Kolle M."/>
            <person name="Horta M.A.C."/>
            <person name="Nowrousian M."/>
            <person name="Ohm R.A."/>
            <person name="Benz J.P."/>
            <person name="Pilgard A."/>
        </authorList>
    </citation>
    <scope>NUCLEOTIDE SEQUENCE</scope>
    <source>
        <strain evidence="2">FPRL280</strain>
    </source>
</reference>
<feature type="region of interest" description="Disordered" evidence="1">
    <location>
        <begin position="244"/>
        <end position="270"/>
    </location>
</feature>
<feature type="compositionally biased region" description="Polar residues" evidence="1">
    <location>
        <begin position="602"/>
        <end position="615"/>
    </location>
</feature>
<feature type="compositionally biased region" description="Polar residues" evidence="1">
    <location>
        <begin position="642"/>
        <end position="652"/>
    </location>
</feature>
<feature type="region of interest" description="Disordered" evidence="1">
    <location>
        <begin position="496"/>
        <end position="706"/>
    </location>
</feature>
<feature type="compositionally biased region" description="Low complexity" evidence="1">
    <location>
        <begin position="671"/>
        <end position="706"/>
    </location>
</feature>